<dbReference type="InterPro" id="IPR036259">
    <property type="entry name" value="MFS_trans_sf"/>
</dbReference>
<sequence length="116" mass="12759">MIWAFMTDVCDYHQYVTGTREDGTVYGVNFFARKVGQACAGAIGGFMLAIIGYQSSSMGGAVQTSAVQENIYTMANLLPASCLFLAAVILIYFYPLNRKETLKMEETLNKFNGISQ</sequence>
<name>A0A379SDF4_SALER</name>
<keyword evidence="3" id="KW-0472">Membrane</keyword>
<reference evidence="4 5" key="1">
    <citation type="submission" date="2018-06" db="EMBL/GenBank/DDBJ databases">
        <authorList>
            <consortium name="Pathogen Informatics"/>
            <person name="Doyle S."/>
        </authorList>
    </citation>
    <scope>NUCLEOTIDE SEQUENCE [LARGE SCALE GENOMIC DNA]</scope>
    <source>
        <strain evidence="4 5">NCTC7295</strain>
    </source>
</reference>
<evidence type="ECO:0000313" key="4">
    <source>
        <dbReference type="EMBL" id="SUG17524.1"/>
    </source>
</evidence>
<dbReference type="GO" id="GO:0005886">
    <property type="term" value="C:plasma membrane"/>
    <property type="evidence" value="ECO:0007669"/>
    <property type="project" value="UniProtKB-SubCell"/>
</dbReference>
<dbReference type="EMBL" id="UGWZ01000001">
    <property type="protein sequence ID" value="SUG17524.1"/>
    <property type="molecule type" value="Genomic_DNA"/>
</dbReference>
<comment type="subcellular location">
    <subcellularLocation>
        <location evidence="1">Cell inner membrane</location>
        <topology evidence="1">Multi-pass membrane protein</topology>
    </subcellularLocation>
</comment>
<feature type="transmembrane region" description="Helical" evidence="3">
    <location>
        <begin position="74"/>
        <end position="94"/>
    </location>
</feature>
<accession>A0A379SDF4</accession>
<gene>
    <name evidence="4" type="primary">uidB_2</name>
    <name evidence="4" type="ORF">NCTC7295_05299</name>
</gene>
<keyword evidence="3" id="KW-0812">Transmembrane</keyword>
<keyword evidence="3" id="KW-1133">Transmembrane helix</keyword>
<keyword evidence="2" id="KW-0997">Cell inner membrane</keyword>
<evidence type="ECO:0000256" key="2">
    <source>
        <dbReference type="ARBA" id="ARBA00022519"/>
    </source>
</evidence>
<dbReference type="SUPFAM" id="SSF103473">
    <property type="entry name" value="MFS general substrate transporter"/>
    <property type="match status" value="1"/>
</dbReference>
<evidence type="ECO:0000256" key="1">
    <source>
        <dbReference type="ARBA" id="ARBA00004429"/>
    </source>
</evidence>
<dbReference type="Proteomes" id="UP000254124">
    <property type="component" value="Unassembled WGS sequence"/>
</dbReference>
<dbReference type="Pfam" id="PF13347">
    <property type="entry name" value="MFS_2"/>
    <property type="match status" value="1"/>
</dbReference>
<keyword evidence="2" id="KW-1003">Cell membrane</keyword>
<proteinExistence type="predicted"/>
<evidence type="ECO:0000256" key="3">
    <source>
        <dbReference type="SAM" id="Phobius"/>
    </source>
</evidence>
<protein>
    <submittedName>
        <fullName evidence="4">Glucuronide transporter</fullName>
    </submittedName>
</protein>
<organism evidence="4 5">
    <name type="scientific">Salmonella enterica subsp. arizonae</name>
    <dbReference type="NCBI Taxonomy" id="59203"/>
    <lineage>
        <taxon>Bacteria</taxon>
        <taxon>Pseudomonadati</taxon>
        <taxon>Pseudomonadota</taxon>
        <taxon>Gammaproteobacteria</taxon>
        <taxon>Enterobacterales</taxon>
        <taxon>Enterobacteriaceae</taxon>
        <taxon>Salmonella</taxon>
    </lineage>
</organism>
<evidence type="ECO:0000313" key="5">
    <source>
        <dbReference type="Proteomes" id="UP000254124"/>
    </source>
</evidence>
<dbReference type="AlphaFoldDB" id="A0A379SDF4"/>
<feature type="transmembrane region" description="Helical" evidence="3">
    <location>
        <begin position="35"/>
        <end position="54"/>
    </location>
</feature>